<gene>
    <name evidence="2" type="ORF">EI42_00135</name>
</gene>
<keyword evidence="2" id="KW-0804">Transcription</keyword>
<sequence length="254" mass="28886">MESLNLSHSSDAQSGMRDRGNDARNPQQLSVKDLAHCCAEETNKFLRQRDSNDRFCLELFRRAIVQRDEAAWSSIYQQYAPLVLTWVSQHQSVAALFGSEGNAALVNAAFAKFAQALTAEKMQKFASLAALLKYLKLCVHSVVADELRLRQARQLEETLESIEQEPAASDPAEDVISQLSAHNLWQIVQAEVNGEEEQLLLHLVYVQGLKPGEISAQHRHLFPTVDDVYRVKRNVLERLRRNRRLLALLRSQHF</sequence>
<keyword evidence="2" id="KW-0240">DNA-directed RNA polymerase</keyword>
<name>A0A326UC44_THEHA</name>
<keyword evidence="3" id="KW-1185">Reference proteome</keyword>
<evidence type="ECO:0000313" key="2">
    <source>
        <dbReference type="EMBL" id="PZW35968.1"/>
    </source>
</evidence>
<protein>
    <submittedName>
        <fullName evidence="2">DNA-directed RNA polymerase specialized sigma24 family protein</fullName>
    </submittedName>
</protein>
<dbReference type="EMBL" id="QKUF01000001">
    <property type="protein sequence ID" value="PZW35968.1"/>
    <property type="molecule type" value="Genomic_DNA"/>
</dbReference>
<dbReference type="RefSeq" id="WP_111317661.1">
    <property type="nucleotide sequence ID" value="NZ_BIFX01000001.1"/>
</dbReference>
<feature type="region of interest" description="Disordered" evidence="1">
    <location>
        <begin position="1"/>
        <end position="25"/>
    </location>
</feature>
<dbReference type="Proteomes" id="UP000248806">
    <property type="component" value="Unassembled WGS sequence"/>
</dbReference>
<accession>A0A326UC44</accession>
<dbReference type="GO" id="GO:0000428">
    <property type="term" value="C:DNA-directed RNA polymerase complex"/>
    <property type="evidence" value="ECO:0007669"/>
    <property type="project" value="UniProtKB-KW"/>
</dbReference>
<comment type="caution">
    <text evidence="2">The sequence shown here is derived from an EMBL/GenBank/DDBJ whole genome shotgun (WGS) entry which is preliminary data.</text>
</comment>
<feature type="compositionally biased region" description="Polar residues" evidence="1">
    <location>
        <begin position="1"/>
        <end position="13"/>
    </location>
</feature>
<evidence type="ECO:0000256" key="1">
    <source>
        <dbReference type="SAM" id="MobiDB-lite"/>
    </source>
</evidence>
<proteinExistence type="predicted"/>
<reference evidence="2 3" key="1">
    <citation type="submission" date="2018-06" db="EMBL/GenBank/DDBJ databases">
        <title>Genomic Encyclopedia of Archaeal and Bacterial Type Strains, Phase II (KMG-II): from individual species to whole genera.</title>
        <authorList>
            <person name="Goeker M."/>
        </authorList>
    </citation>
    <scope>NUCLEOTIDE SEQUENCE [LARGE SCALE GENOMIC DNA]</scope>
    <source>
        <strain evidence="2 3">ATCC BAA-1881</strain>
    </source>
</reference>
<evidence type="ECO:0000313" key="3">
    <source>
        <dbReference type="Proteomes" id="UP000248806"/>
    </source>
</evidence>
<dbReference type="Gene3D" id="1.10.1740.10">
    <property type="match status" value="1"/>
</dbReference>
<dbReference type="OrthoDB" id="149053at2"/>
<organism evidence="2 3">
    <name type="scientific">Thermosporothrix hazakensis</name>
    <dbReference type="NCBI Taxonomy" id="644383"/>
    <lineage>
        <taxon>Bacteria</taxon>
        <taxon>Bacillati</taxon>
        <taxon>Chloroflexota</taxon>
        <taxon>Ktedonobacteria</taxon>
        <taxon>Ktedonobacterales</taxon>
        <taxon>Thermosporotrichaceae</taxon>
        <taxon>Thermosporothrix</taxon>
    </lineage>
</organism>
<dbReference type="AlphaFoldDB" id="A0A326UC44"/>